<name>A0A9W7EBU3_9STRA</name>
<comment type="cofactor">
    <cofactor evidence="1">
        <name>Mg(2+)</name>
        <dbReference type="ChEBI" id="CHEBI:18420"/>
    </cofactor>
</comment>
<organism evidence="14 15">
    <name type="scientific">Triparma retinervis</name>
    <dbReference type="NCBI Taxonomy" id="2557542"/>
    <lineage>
        <taxon>Eukaryota</taxon>
        <taxon>Sar</taxon>
        <taxon>Stramenopiles</taxon>
        <taxon>Ochrophyta</taxon>
        <taxon>Bolidophyceae</taxon>
        <taxon>Parmales</taxon>
        <taxon>Triparmaceae</taxon>
        <taxon>Triparma</taxon>
    </lineage>
</organism>
<dbReference type="Proteomes" id="UP001165082">
    <property type="component" value="Unassembled WGS sequence"/>
</dbReference>
<dbReference type="FunFam" id="3.40.970.10:FF:000002">
    <property type="entry name" value="Ribonuclease H"/>
    <property type="match status" value="1"/>
</dbReference>
<feature type="region of interest" description="Disordered" evidence="12">
    <location>
        <begin position="1"/>
        <end position="220"/>
    </location>
</feature>
<gene>
    <name evidence="14" type="ORF">TrRE_jg5935</name>
</gene>
<feature type="compositionally biased region" description="Basic and acidic residues" evidence="12">
    <location>
        <begin position="1596"/>
        <end position="1610"/>
    </location>
</feature>
<evidence type="ECO:0000256" key="12">
    <source>
        <dbReference type="SAM" id="MobiDB-lite"/>
    </source>
</evidence>
<feature type="compositionally biased region" description="Basic and acidic residues" evidence="12">
    <location>
        <begin position="106"/>
        <end position="115"/>
    </location>
</feature>
<feature type="region of interest" description="Disordered" evidence="12">
    <location>
        <begin position="925"/>
        <end position="960"/>
    </location>
</feature>
<evidence type="ECO:0000256" key="10">
    <source>
        <dbReference type="ARBA" id="ARBA00022842"/>
    </source>
</evidence>
<proteinExistence type="inferred from homology"/>
<feature type="compositionally biased region" description="Polar residues" evidence="12">
    <location>
        <begin position="1664"/>
        <end position="1680"/>
    </location>
</feature>
<dbReference type="Pfam" id="PF02181">
    <property type="entry name" value="FH2"/>
    <property type="match status" value="1"/>
</dbReference>
<dbReference type="InterPro" id="IPR037056">
    <property type="entry name" value="RNase_H1_N_sf"/>
</dbReference>
<dbReference type="PROSITE" id="PS51444">
    <property type="entry name" value="FH2"/>
    <property type="match status" value="1"/>
</dbReference>
<evidence type="ECO:0000256" key="6">
    <source>
        <dbReference type="ARBA" id="ARBA00022722"/>
    </source>
</evidence>
<dbReference type="Gene3D" id="1.20.58.2220">
    <property type="entry name" value="Formin, FH2 domain"/>
    <property type="match status" value="2"/>
</dbReference>
<feature type="domain" description="FH2" evidence="13">
    <location>
        <begin position="953"/>
        <end position="1507"/>
    </location>
</feature>
<feature type="compositionally biased region" description="Low complexity" evidence="12">
    <location>
        <begin position="10"/>
        <end position="29"/>
    </location>
</feature>
<feature type="compositionally biased region" description="Gly residues" evidence="12">
    <location>
        <begin position="165"/>
        <end position="180"/>
    </location>
</feature>
<keyword evidence="9" id="KW-0378">Hydrolase</keyword>
<keyword evidence="15" id="KW-1185">Reference proteome</keyword>
<feature type="compositionally biased region" description="Basic residues" evidence="12">
    <location>
        <begin position="944"/>
        <end position="953"/>
    </location>
</feature>
<comment type="caution">
    <text evidence="14">The sequence shown here is derived from an EMBL/GenBank/DDBJ whole genome shotgun (WGS) entry which is preliminary data.</text>
</comment>
<dbReference type="Pfam" id="PF10152">
    <property type="entry name" value="CCDC53"/>
    <property type="match status" value="1"/>
</dbReference>
<dbReference type="EC" id="3.1.26.4" evidence="4"/>
<dbReference type="GO" id="GO:0046872">
    <property type="term" value="F:metal ion binding"/>
    <property type="evidence" value="ECO:0007669"/>
    <property type="project" value="UniProtKB-KW"/>
</dbReference>
<feature type="compositionally biased region" description="Gly residues" evidence="12">
    <location>
        <begin position="990"/>
        <end position="1001"/>
    </location>
</feature>
<keyword evidence="7" id="KW-0479">Metal-binding</keyword>
<feature type="region of interest" description="Disordered" evidence="12">
    <location>
        <begin position="1518"/>
        <end position="1688"/>
    </location>
</feature>
<feature type="region of interest" description="Disordered" evidence="12">
    <location>
        <begin position="1397"/>
        <end position="1427"/>
    </location>
</feature>
<feature type="region of interest" description="Disordered" evidence="12">
    <location>
        <begin position="985"/>
        <end position="1006"/>
    </location>
</feature>
<sequence>MLGGRGLGFGSPRPTGGSSSTIGTPMSSTMYGLGLGGGSAAKFGGLVHEDNEDKENESASTGNEDLSAGFVSSKRSGKKKKSRRSSIGLETLAPIDLGVDEMEDKEVEKEAEKDVLGASVASDPQNPNDVSDLMSFEEVEALHKESGAADMPPPPPRTPQHASSGIGGGGNHGPGSGSGSGKKSRKKKKGGSTGKRRKNRLKVSPPRTPPNVDDNNNVGMHSLLLSPSLVSSASCYATPMRLSKTPSKTPSKIPSIPSDSMTTPYQLPADSEETVTPENFHNFLDGVKSGIANDASELWTGFQSLFGYRNVGLTSFNTMHTNNNNSTFTAEEIAATAEKIKNTFTLPTNLVSQIATSVKAPTSSIDNDAALRQRMPGLWREGMVKHEGETTATSTSVLPSTVVNKGTVSNHVKVLTSPPLATPSTPPASKQQELTEEEVLKSTTNIVESRSSAFGERIVTKKNWYAVIKGVKPGIYTTWLDAEKQVKGFPGAVHKGFKSEGEARAYFDGTGYDGSAAAGRKKSKMSTLGVVKKLPCTPLKEDASVEKASQNPHAAMLKMLAARKPPSPPKEEPSKNTTTTTTTLAGSTPDSSSITFGAVGDNVNIAKLEAGNGKGFHLFWVLPDGTSPSNASPSVALVLSSTCVILISTSGQTGTISWSMSRENVKSLTISNSGPTATLLFNDDSSKSFTFKTMENCFGFVQEHYKTKMEKGKTINKGSKVDSLVAAPSPFALAMSKLSKADKEAVNKYRKMRKMRLPEAVVRHKMKQESFEKENLISLVFMDEKNSNPIEPISKVAPPKQEQTSKLSAEDEGILKKYRTMLKLHVPPAAVTHKMKMEEVEKRLIVALFPEEGAEGAKPTGKEKKKAPPTLTAAEEQIAKKYRTMLKMHVPPGAVKHKMGQEGVAKNIVQALFPEDEQEAKKKLGIGGKTMGGKGDDKKAGKGTVKKQTRTGKRTTGDTSIQLKQIHWTPLSDDQVRKSVWARVSQTKSIGGGGGSSSGGGGDDKVKKGLSWTASVDNSDIKMMEELFHKKTGALKKSSDGGKEQPGSAKKKQKKMANLIDLTRCNNIAISLKAFKEFTFDELVEILNTLDPKRKIVGDRIAFLSSVLPNDIEAKQIANFKGQDDELLPAELFFKRMQDVKRVAVKIKVMETLDTFDSQLNDLQSRLQLMKRVSDQVMSSEKLQRVLETILAIGNIMNEGTNKGDIGGFTFDSLLKLTQTKSVDGKTTVLDYIVTTFATKGQIDNLRLEGEFEESFQASRINFAEIIAEVRTMNGNVERCKGELKKMKVDGKNGDGGEKKEVKEKKERKEKKISPGLKVGKLGKGKVGGQGGDVGALFASIKGIKKEESGGAPPGGGMAGVLVGIKGFKKNEEGGGAPTGGGMAGVLAGIKNRGELTKKKNWQDEAPDEKKKWQQPQEESEGTKRLRNFIDKAAKDMQELEKDKLCGVQSCKELALYFGESGGEASATRLLGILTEFAKSITKAIEKYERKVKEEARKAAKAKVQAVTAFKDNKTKFESLAKKNPQSVPLTPAAQGVEVRVTGTNGEISAASPKRERRGAIFVDDTSKDTSDDKAYEGGEKKEEEEGEKEEEEEGEREKKEKRGEEEKKVKTPSVQIDPRANLLKMIASRAPPKLETPTKMPKASISKGVGTPKAKGTPKANDTPKNNGTPKNKIQSPGFINNHKWKY</sequence>
<feature type="compositionally biased region" description="Basic residues" evidence="12">
    <location>
        <begin position="182"/>
        <end position="201"/>
    </location>
</feature>
<feature type="region of interest" description="Disordered" evidence="12">
    <location>
        <begin position="1288"/>
        <end position="1311"/>
    </location>
</feature>
<evidence type="ECO:0000313" key="14">
    <source>
        <dbReference type="EMBL" id="GMH72335.1"/>
    </source>
</evidence>
<evidence type="ECO:0000256" key="9">
    <source>
        <dbReference type="ARBA" id="ARBA00022801"/>
    </source>
</evidence>
<reference evidence="14" key="1">
    <citation type="submission" date="2022-07" db="EMBL/GenBank/DDBJ databases">
        <title>Genome analysis of Parmales, a sister group of diatoms, reveals the evolutionary specialization of diatoms from phago-mixotrophs to photoautotrophs.</title>
        <authorList>
            <person name="Ban H."/>
            <person name="Sato S."/>
            <person name="Yoshikawa S."/>
            <person name="Kazumasa Y."/>
            <person name="Nakamura Y."/>
            <person name="Ichinomiya M."/>
            <person name="Saitoh K."/>
            <person name="Sato N."/>
            <person name="Blanc-Mathieu R."/>
            <person name="Endo H."/>
            <person name="Kuwata A."/>
            <person name="Ogata H."/>
        </authorList>
    </citation>
    <scope>NUCLEOTIDE SEQUENCE</scope>
</reference>
<feature type="region of interest" description="Disordered" evidence="12">
    <location>
        <begin position="1032"/>
        <end position="1054"/>
    </location>
</feature>
<feature type="region of interest" description="Disordered" evidence="12">
    <location>
        <begin position="563"/>
        <end position="591"/>
    </location>
</feature>
<dbReference type="OrthoDB" id="206927at2759"/>
<accession>A0A9W7EBU3</accession>
<keyword evidence="11" id="KW-0175">Coiled coil</keyword>
<dbReference type="InterPro" id="IPR015425">
    <property type="entry name" value="FH2_Formin"/>
</dbReference>
<evidence type="ECO:0000256" key="1">
    <source>
        <dbReference type="ARBA" id="ARBA00001946"/>
    </source>
</evidence>
<evidence type="ECO:0000259" key="13">
    <source>
        <dbReference type="PROSITE" id="PS51444"/>
    </source>
</evidence>
<dbReference type="GO" id="GO:0004523">
    <property type="term" value="F:RNA-DNA hybrid ribonuclease activity"/>
    <property type="evidence" value="ECO:0007669"/>
    <property type="project" value="UniProtKB-EC"/>
</dbReference>
<keyword evidence="10" id="KW-0460">Magnesium</keyword>
<feature type="region of interest" description="Disordered" evidence="12">
    <location>
        <begin position="241"/>
        <end position="267"/>
    </location>
</feature>
<comment type="similarity">
    <text evidence="3">Belongs to the RNase H family.</text>
</comment>
<dbReference type="Pfam" id="PF01693">
    <property type="entry name" value="Cauli_VI"/>
    <property type="match status" value="1"/>
</dbReference>
<dbReference type="InterPro" id="IPR009027">
    <property type="entry name" value="Ribosomal_bL9/RNase_H1_N"/>
</dbReference>
<dbReference type="InterPro" id="IPR042201">
    <property type="entry name" value="FH2_Formin_sf"/>
</dbReference>
<dbReference type="GO" id="GO:0071203">
    <property type="term" value="C:WASH complex"/>
    <property type="evidence" value="ECO:0007669"/>
    <property type="project" value="InterPro"/>
</dbReference>
<dbReference type="EMBL" id="BRXZ01001485">
    <property type="protein sequence ID" value="GMH72335.1"/>
    <property type="molecule type" value="Genomic_DNA"/>
</dbReference>
<feature type="compositionally biased region" description="Basic and acidic residues" evidence="12">
    <location>
        <begin position="1565"/>
        <end position="1584"/>
    </location>
</feature>
<feature type="compositionally biased region" description="Basic and acidic residues" evidence="12">
    <location>
        <begin position="1397"/>
        <end position="1412"/>
    </location>
</feature>
<feature type="compositionally biased region" description="Basic residues" evidence="12">
    <location>
        <begin position="75"/>
        <end position="84"/>
    </location>
</feature>
<dbReference type="InterPro" id="IPR051144">
    <property type="entry name" value="Formin_homology_domain"/>
</dbReference>
<evidence type="ECO:0000256" key="8">
    <source>
        <dbReference type="ARBA" id="ARBA00022759"/>
    </source>
</evidence>
<dbReference type="InterPro" id="IPR011320">
    <property type="entry name" value="RNase_H1_N"/>
</dbReference>
<evidence type="ECO:0000256" key="7">
    <source>
        <dbReference type="ARBA" id="ARBA00022723"/>
    </source>
</evidence>
<evidence type="ECO:0000256" key="3">
    <source>
        <dbReference type="ARBA" id="ARBA00005300"/>
    </source>
</evidence>
<evidence type="ECO:0000313" key="15">
    <source>
        <dbReference type="Proteomes" id="UP001165082"/>
    </source>
</evidence>
<comment type="function">
    <text evidence="2">Endonuclease that specifically degrades the RNA of RNA-DNA hybrids.</text>
</comment>
<dbReference type="SUPFAM" id="SSF55658">
    <property type="entry name" value="L9 N-domain-like"/>
    <property type="match status" value="1"/>
</dbReference>
<dbReference type="PANTHER" id="PTHR45733">
    <property type="entry name" value="FORMIN-J"/>
    <property type="match status" value="1"/>
</dbReference>
<dbReference type="SUPFAM" id="SSF101447">
    <property type="entry name" value="Formin homology 2 domain (FH2 domain)"/>
    <property type="match status" value="1"/>
</dbReference>
<dbReference type="Gene3D" id="3.40.970.10">
    <property type="entry name" value="Ribonuclease H1, N-terminal domain"/>
    <property type="match status" value="1"/>
</dbReference>
<dbReference type="InterPro" id="IPR019309">
    <property type="entry name" value="WASHC3"/>
</dbReference>
<keyword evidence="8" id="KW-0255">Endonuclease</keyword>
<feature type="coiled-coil region" evidence="11">
    <location>
        <begin position="1478"/>
        <end position="1505"/>
    </location>
</feature>
<keyword evidence="6" id="KW-0540">Nuclease</keyword>
<evidence type="ECO:0000256" key="11">
    <source>
        <dbReference type="SAM" id="Coils"/>
    </source>
</evidence>
<evidence type="ECO:0000256" key="2">
    <source>
        <dbReference type="ARBA" id="ARBA00004065"/>
    </source>
</evidence>
<evidence type="ECO:0000256" key="5">
    <source>
        <dbReference type="ARBA" id="ARBA00017721"/>
    </source>
</evidence>
<feature type="compositionally biased region" description="Low complexity" evidence="12">
    <location>
        <begin position="243"/>
        <end position="258"/>
    </location>
</feature>
<protein>
    <recommendedName>
        <fullName evidence="5">Ribonuclease H</fullName>
        <ecNumber evidence="4">3.1.26.4</ecNumber>
    </recommendedName>
</protein>
<dbReference type="SMART" id="SM00498">
    <property type="entry name" value="FH2"/>
    <property type="match status" value="1"/>
</dbReference>
<feature type="compositionally biased region" description="Acidic residues" evidence="12">
    <location>
        <begin position="1585"/>
        <end position="1595"/>
    </location>
</feature>
<evidence type="ECO:0000256" key="4">
    <source>
        <dbReference type="ARBA" id="ARBA00012180"/>
    </source>
</evidence>